<protein>
    <submittedName>
        <fullName evidence="5">Gfo/Idh/MocA family oxidoreductase</fullName>
    </submittedName>
</protein>
<dbReference type="EMBL" id="JBBIAA010000031">
    <property type="protein sequence ID" value="MEJ5946731.1"/>
    <property type="molecule type" value="Genomic_DNA"/>
</dbReference>
<evidence type="ECO:0000259" key="4">
    <source>
        <dbReference type="Pfam" id="PF22725"/>
    </source>
</evidence>
<dbReference type="InterPro" id="IPR050984">
    <property type="entry name" value="Gfo/Idh/MocA_domain"/>
</dbReference>
<sequence length="328" mass="34667">MTRWGFLATGGIATTVAGDLPLVPGARALAVASRDAARAAAFAERHGFERSYGSYAGLLADPDVDVVYVATPHGQHRAVTRAALEAGKHVLVEKSFTTTLAGAHELVDLARSRGLFAMEAMWTRFLPTVVDLLAALEGGVVGEVRHVHGDLGFPVPRDPTSRFYDPVQGGGSLLDMGVYPVAMARMVLGPASRVVARGTLTSTGVDAEAALLLTHASGATATTLSTITARPPRRAVLSGTDGRVETEGALHAPDAYVVHRPDAEPLRVSRGRTGRGYVHMLEHVQDCLARGLTESPLWPLSSTLEVMEVLEGALGDLGVRMDDDRPMP</sequence>
<name>A0ABU8RNW8_9ACTN</name>
<keyword evidence="6" id="KW-1185">Reference proteome</keyword>
<accession>A0ABU8RNW8</accession>
<dbReference type="Pfam" id="PF22725">
    <property type="entry name" value="GFO_IDH_MocA_C3"/>
    <property type="match status" value="1"/>
</dbReference>
<dbReference type="Gene3D" id="3.40.50.720">
    <property type="entry name" value="NAD(P)-binding Rossmann-like Domain"/>
    <property type="match status" value="1"/>
</dbReference>
<evidence type="ECO:0000313" key="6">
    <source>
        <dbReference type="Proteomes" id="UP001387100"/>
    </source>
</evidence>
<dbReference type="InterPro" id="IPR055170">
    <property type="entry name" value="GFO_IDH_MocA-like_dom"/>
</dbReference>
<dbReference type="InterPro" id="IPR036291">
    <property type="entry name" value="NAD(P)-bd_dom_sf"/>
</dbReference>
<evidence type="ECO:0000259" key="3">
    <source>
        <dbReference type="Pfam" id="PF01408"/>
    </source>
</evidence>
<organism evidence="5 6">
    <name type="scientific">Pseudokineococcus basanitobsidens</name>
    <dbReference type="NCBI Taxonomy" id="1926649"/>
    <lineage>
        <taxon>Bacteria</taxon>
        <taxon>Bacillati</taxon>
        <taxon>Actinomycetota</taxon>
        <taxon>Actinomycetes</taxon>
        <taxon>Kineosporiales</taxon>
        <taxon>Kineosporiaceae</taxon>
        <taxon>Pseudokineococcus</taxon>
    </lineage>
</organism>
<keyword evidence="2" id="KW-0560">Oxidoreductase</keyword>
<dbReference type="Pfam" id="PF01408">
    <property type="entry name" value="GFO_IDH_MocA"/>
    <property type="match status" value="1"/>
</dbReference>
<evidence type="ECO:0000313" key="5">
    <source>
        <dbReference type="EMBL" id="MEJ5946731.1"/>
    </source>
</evidence>
<feature type="domain" description="Gfo/Idh/MocA-like oxidoreductase N-terminal" evidence="3">
    <location>
        <begin position="6"/>
        <end position="117"/>
    </location>
</feature>
<dbReference type="SUPFAM" id="SSF55347">
    <property type="entry name" value="Glyceraldehyde-3-phosphate dehydrogenase-like, C-terminal domain"/>
    <property type="match status" value="1"/>
</dbReference>
<comment type="similarity">
    <text evidence="1">Belongs to the Gfo/Idh/MocA family.</text>
</comment>
<evidence type="ECO:0000256" key="2">
    <source>
        <dbReference type="ARBA" id="ARBA00023002"/>
    </source>
</evidence>
<evidence type="ECO:0000256" key="1">
    <source>
        <dbReference type="ARBA" id="ARBA00010928"/>
    </source>
</evidence>
<dbReference type="InterPro" id="IPR000683">
    <property type="entry name" value="Gfo/Idh/MocA-like_OxRdtase_N"/>
</dbReference>
<proteinExistence type="inferred from homology"/>
<feature type="domain" description="GFO/IDH/MocA-like oxidoreductase" evidence="4">
    <location>
        <begin position="134"/>
        <end position="245"/>
    </location>
</feature>
<dbReference type="RefSeq" id="WP_339576112.1">
    <property type="nucleotide sequence ID" value="NZ_JBBIAA010000031.1"/>
</dbReference>
<gene>
    <name evidence="5" type="ORF">WDZ17_15635</name>
</gene>
<dbReference type="PANTHER" id="PTHR22604">
    <property type="entry name" value="OXIDOREDUCTASES"/>
    <property type="match status" value="1"/>
</dbReference>
<reference evidence="5 6" key="1">
    <citation type="journal article" date="2017" name="Int. J. Syst. Evol. Microbiol.">
        <title>Pseudokineococcus basanitobsidens sp. nov., isolated from volcanic rock.</title>
        <authorList>
            <person name="Lee D.W."/>
            <person name="Park M.Y."/>
            <person name="Kim J.J."/>
            <person name="Kim B.S."/>
        </authorList>
    </citation>
    <scope>NUCLEOTIDE SEQUENCE [LARGE SCALE GENOMIC DNA]</scope>
    <source>
        <strain evidence="5 6">DSM 103726</strain>
    </source>
</reference>
<comment type="caution">
    <text evidence="5">The sequence shown here is derived from an EMBL/GenBank/DDBJ whole genome shotgun (WGS) entry which is preliminary data.</text>
</comment>
<dbReference type="PANTHER" id="PTHR22604:SF105">
    <property type="entry name" value="TRANS-1,2-DIHYDROBENZENE-1,2-DIOL DEHYDROGENASE"/>
    <property type="match status" value="1"/>
</dbReference>
<dbReference type="Gene3D" id="3.30.360.10">
    <property type="entry name" value="Dihydrodipicolinate Reductase, domain 2"/>
    <property type="match status" value="1"/>
</dbReference>
<dbReference type="SUPFAM" id="SSF51735">
    <property type="entry name" value="NAD(P)-binding Rossmann-fold domains"/>
    <property type="match status" value="1"/>
</dbReference>
<dbReference type="Proteomes" id="UP001387100">
    <property type="component" value="Unassembled WGS sequence"/>
</dbReference>